<dbReference type="Proteomes" id="UP000218731">
    <property type="component" value="Chromosome 1"/>
</dbReference>
<reference evidence="2 3" key="1">
    <citation type="submission" date="2015-11" db="EMBL/GenBank/DDBJ databases">
        <title>Complete genome sequencing of a biphenyl-degrading bacterium, Pseudomonas putida KF715 (=NBRC110667).</title>
        <authorList>
            <person name="Suenaga H."/>
            <person name="Fujihara N."/>
            <person name="Watanabe T."/>
            <person name="Hirose J."/>
            <person name="Kimura N."/>
            <person name="Yamazoe A."/>
            <person name="Hosoyama A."/>
            <person name="Shimodaira J."/>
            <person name="Furukawa K."/>
        </authorList>
    </citation>
    <scope>NUCLEOTIDE SEQUENCE [LARGE SCALE GENOMIC DNA]</scope>
    <source>
        <strain evidence="2 3">KF715</strain>
    </source>
</reference>
<gene>
    <name evidence="2" type="ORF">KF715C_ch16880</name>
</gene>
<dbReference type="InterPro" id="IPR018712">
    <property type="entry name" value="Tle1-like_cat"/>
</dbReference>
<dbReference type="AlphaFoldDB" id="A0A1L7N9Y4"/>
<evidence type="ECO:0000313" key="3">
    <source>
        <dbReference type="Proteomes" id="UP000218731"/>
    </source>
</evidence>
<evidence type="ECO:0000259" key="1">
    <source>
        <dbReference type="Pfam" id="PF09994"/>
    </source>
</evidence>
<name>A0A1L7N9Y4_PSEPU</name>
<dbReference type="RefSeq" id="WP_096425783.1">
    <property type="nucleotide sequence ID" value="NZ_AP015029.1"/>
</dbReference>
<sequence>MELNSCSNEAAAPLTLRFGVFFDGTGNNQHNAISADANGDKGASYANALSNVALLHALYPAQAADTGGAMAFLKCYVEGVGTRAGEADGTYASATGRGHTGAQARVTEALAGLAGQLRDWRRAHPQAMLAQVEFDLFGFSRGAAAVRHLANLLHDDGARLLAVPCSITINFIGLFDTVAAIIAPLQGDFDPADDRHGGLRLGLGSGIARHVVQLVAGDEQRHNFPLVSSGHDIVLPGVHSNIGGGYPSSTQERVLLCKPQSQRVMRRVCAEQTRAYAKVSALLASAFGGLGARVITWEEAIAGGRPEEAQKQVYAAVYREREVAGQLSRVYLSVMRELAVRAGVPFEPLGGQAEHGVPADLLEISRKLHAFALGECEQPGLTGDEQRLLRDRYVHTSANWNALKGLRNSVLDMLFINRPAAGGRVVHPNPVALST</sequence>
<evidence type="ECO:0000313" key="2">
    <source>
        <dbReference type="EMBL" id="BAW22261.1"/>
    </source>
</evidence>
<dbReference type="PANTHER" id="PTHR33840:SF1">
    <property type="entry name" value="TLE1 PHOSPHOLIPASE DOMAIN-CONTAINING PROTEIN"/>
    <property type="match status" value="1"/>
</dbReference>
<feature type="domain" description="T6SS Phospholipase effector Tle1-like catalytic" evidence="1">
    <location>
        <begin position="20"/>
        <end position="157"/>
    </location>
</feature>
<protein>
    <submittedName>
        <fullName evidence="2">Type IV secretion protein Rhs</fullName>
    </submittedName>
</protein>
<dbReference type="PANTHER" id="PTHR33840">
    <property type="match status" value="1"/>
</dbReference>
<accession>A0A1L7N9Y4</accession>
<feature type="domain" description="T6SS Phospholipase effector Tle1-like catalytic" evidence="1">
    <location>
        <begin position="166"/>
        <end position="252"/>
    </location>
</feature>
<dbReference type="Pfam" id="PF09994">
    <property type="entry name" value="T6SS_Tle1-like_cat"/>
    <property type="match status" value="2"/>
</dbReference>
<proteinExistence type="predicted"/>
<organism evidence="2 3">
    <name type="scientific">Pseudomonas putida</name>
    <name type="common">Arthrobacter siderocapsulatus</name>
    <dbReference type="NCBI Taxonomy" id="303"/>
    <lineage>
        <taxon>Bacteria</taxon>
        <taxon>Pseudomonadati</taxon>
        <taxon>Pseudomonadota</taxon>
        <taxon>Gammaproteobacteria</taxon>
        <taxon>Pseudomonadales</taxon>
        <taxon>Pseudomonadaceae</taxon>
        <taxon>Pseudomonas</taxon>
    </lineage>
</organism>
<dbReference type="EMBL" id="AP015029">
    <property type="protein sequence ID" value="BAW22261.1"/>
    <property type="molecule type" value="Genomic_DNA"/>
</dbReference>